<feature type="transmembrane region" description="Helical" evidence="7">
    <location>
        <begin position="114"/>
        <end position="136"/>
    </location>
</feature>
<dbReference type="SUPFAM" id="SSF161111">
    <property type="entry name" value="Cation efflux protein transmembrane domain-like"/>
    <property type="match status" value="1"/>
</dbReference>
<name>A0AAD1D3M8_SPHMI</name>
<reference evidence="10 12" key="2">
    <citation type="submission" date="2018-10" db="EMBL/GenBank/DDBJ databases">
        <title>Genomic Encyclopedia of Type Strains, Phase IV (KMG-IV): sequencing the most valuable type-strain genomes for metagenomic binning, comparative biology and taxonomic classification.</title>
        <authorList>
            <person name="Goeker M."/>
        </authorList>
    </citation>
    <scope>NUCLEOTIDE SEQUENCE [LARGE SCALE GENOMIC DNA]</scope>
    <source>
        <strain evidence="10 12">DSM 19791</strain>
    </source>
</reference>
<keyword evidence="4 7" id="KW-1133">Transmembrane helix</keyword>
<keyword evidence="3" id="KW-0862">Zinc</keyword>
<evidence type="ECO:0000313" key="9">
    <source>
        <dbReference type="EMBL" id="BBE33065.1"/>
    </source>
</evidence>
<dbReference type="KEGG" id="smic:SmB9_07230"/>
<dbReference type="PANTHER" id="PTHR11562">
    <property type="entry name" value="CATION EFFLUX PROTEIN/ ZINC TRANSPORTER"/>
    <property type="match status" value="1"/>
</dbReference>
<accession>A0AAD1D3M8</accession>
<feature type="transmembrane region" description="Helical" evidence="7">
    <location>
        <begin position="87"/>
        <end position="108"/>
    </location>
</feature>
<dbReference type="Pfam" id="PF01545">
    <property type="entry name" value="Cation_efflux"/>
    <property type="match status" value="1"/>
</dbReference>
<feature type="transmembrane region" description="Helical" evidence="7">
    <location>
        <begin position="157"/>
        <end position="174"/>
    </location>
</feature>
<keyword evidence="3" id="KW-0813">Transport</keyword>
<feature type="transmembrane region" description="Helical" evidence="7">
    <location>
        <begin position="53"/>
        <end position="75"/>
    </location>
</feature>
<evidence type="ECO:0000256" key="1">
    <source>
        <dbReference type="ARBA" id="ARBA00004141"/>
    </source>
</evidence>
<reference evidence="9 11" key="1">
    <citation type="submission" date="2018-06" db="EMBL/GenBank/DDBJ databases">
        <title>Complete Genome Sequence of the Microcystin-Degrading Bacterium Sphingosinicella microcystinivorans Strain B-9.</title>
        <authorList>
            <person name="Jin H."/>
            <person name="Nishizawa T."/>
            <person name="Guo Y."/>
            <person name="Nishizawa A."/>
            <person name="Park H."/>
            <person name="Kato H."/>
            <person name="Tsuji K."/>
            <person name="Harada K."/>
        </authorList>
    </citation>
    <scope>NUCLEOTIDE SEQUENCE [LARGE SCALE GENOMIC DNA]</scope>
    <source>
        <strain evidence="9 11">B9</strain>
    </source>
</reference>
<feature type="domain" description="Cation efflux protein transmembrane" evidence="8">
    <location>
        <begin position="27"/>
        <end position="201"/>
    </location>
</feature>
<keyword evidence="3" id="KW-0864">Zinc transport</keyword>
<dbReference type="InterPro" id="IPR058533">
    <property type="entry name" value="Cation_efflux_TM"/>
</dbReference>
<dbReference type="PANTHER" id="PTHR11562:SF17">
    <property type="entry name" value="RE54080P-RELATED"/>
    <property type="match status" value="1"/>
</dbReference>
<dbReference type="GO" id="GO:0005886">
    <property type="term" value="C:plasma membrane"/>
    <property type="evidence" value="ECO:0007669"/>
    <property type="project" value="TreeGrafter"/>
</dbReference>
<evidence type="ECO:0000256" key="2">
    <source>
        <dbReference type="ARBA" id="ARBA00022692"/>
    </source>
</evidence>
<evidence type="ECO:0000313" key="10">
    <source>
        <dbReference type="EMBL" id="RKS84399.1"/>
    </source>
</evidence>
<sequence>MAAAPEPPAAAIDPDDGGERPEERRTLWAVLLLNAAIAGGFFASGIFADSSALVANGVDNTADVAVYAISLAALTRGDQWKARAAKASGVMLLLFAIAIPIDVGRRYIMGSEPIGATMMIISAVAAVVNYICLRLLQRLEKPDVNVRAAKTFSFNDFVSNGGILVAGALVLWLGSNLPDLLVGLATAGIAIKGAVEILRDAHGEEKSSNGGSI</sequence>
<proteinExistence type="predicted"/>
<evidence type="ECO:0000259" key="8">
    <source>
        <dbReference type="Pfam" id="PF01545"/>
    </source>
</evidence>
<keyword evidence="2 7" id="KW-0812">Transmembrane</keyword>
<keyword evidence="3" id="KW-0406">Ion transport</keyword>
<evidence type="ECO:0000256" key="4">
    <source>
        <dbReference type="ARBA" id="ARBA00022989"/>
    </source>
</evidence>
<dbReference type="GO" id="GO:0005385">
    <property type="term" value="F:zinc ion transmembrane transporter activity"/>
    <property type="evidence" value="ECO:0007669"/>
    <property type="project" value="TreeGrafter"/>
</dbReference>
<dbReference type="InterPro" id="IPR027469">
    <property type="entry name" value="Cation_efflux_TMD_sf"/>
</dbReference>
<gene>
    <name evidence="10" type="ORF">DFR51_3739</name>
    <name evidence="9" type="ORF">SmB9_07230</name>
</gene>
<evidence type="ECO:0000256" key="7">
    <source>
        <dbReference type="SAM" id="Phobius"/>
    </source>
</evidence>
<feature type="transmembrane region" description="Helical" evidence="7">
    <location>
        <begin position="27"/>
        <end position="47"/>
    </location>
</feature>
<comment type="subcellular location">
    <subcellularLocation>
        <location evidence="1">Membrane</location>
        <topology evidence="1">Multi-pass membrane protein</topology>
    </subcellularLocation>
</comment>
<keyword evidence="5 7" id="KW-0472">Membrane</keyword>
<dbReference type="AlphaFoldDB" id="A0AAD1D3M8"/>
<keyword evidence="12" id="KW-1185">Reference proteome</keyword>
<organism evidence="9 11">
    <name type="scientific">Sphingosinicella microcystinivorans</name>
    <dbReference type="NCBI Taxonomy" id="335406"/>
    <lineage>
        <taxon>Bacteria</taxon>
        <taxon>Pseudomonadati</taxon>
        <taxon>Pseudomonadota</taxon>
        <taxon>Alphaproteobacteria</taxon>
        <taxon>Sphingomonadales</taxon>
        <taxon>Sphingosinicellaceae</taxon>
        <taxon>Sphingosinicella</taxon>
    </lineage>
</organism>
<protein>
    <submittedName>
        <fullName evidence="10">Cation efflux family protein</fullName>
    </submittedName>
</protein>
<dbReference type="Proteomes" id="UP000275727">
    <property type="component" value="Chromosome"/>
</dbReference>
<dbReference type="Proteomes" id="UP000276029">
    <property type="component" value="Unassembled WGS sequence"/>
</dbReference>
<dbReference type="EMBL" id="RBWX01000014">
    <property type="protein sequence ID" value="RKS84399.1"/>
    <property type="molecule type" value="Genomic_DNA"/>
</dbReference>
<dbReference type="InterPro" id="IPR050681">
    <property type="entry name" value="CDF/SLC30A"/>
</dbReference>
<evidence type="ECO:0000313" key="12">
    <source>
        <dbReference type="Proteomes" id="UP000276029"/>
    </source>
</evidence>
<evidence type="ECO:0000256" key="6">
    <source>
        <dbReference type="SAM" id="MobiDB-lite"/>
    </source>
</evidence>
<evidence type="ECO:0000256" key="5">
    <source>
        <dbReference type="ARBA" id="ARBA00023136"/>
    </source>
</evidence>
<dbReference type="EMBL" id="AP018711">
    <property type="protein sequence ID" value="BBE33065.1"/>
    <property type="molecule type" value="Genomic_DNA"/>
</dbReference>
<evidence type="ECO:0000313" key="11">
    <source>
        <dbReference type="Proteomes" id="UP000275727"/>
    </source>
</evidence>
<evidence type="ECO:0000256" key="3">
    <source>
        <dbReference type="ARBA" id="ARBA00022906"/>
    </source>
</evidence>
<feature type="region of interest" description="Disordered" evidence="6">
    <location>
        <begin position="1"/>
        <end position="21"/>
    </location>
</feature>
<dbReference type="Gene3D" id="1.20.1510.10">
    <property type="entry name" value="Cation efflux protein transmembrane domain"/>
    <property type="match status" value="1"/>
</dbReference>